<evidence type="ECO:0000259" key="4">
    <source>
        <dbReference type="PROSITE" id="PS50211"/>
    </source>
</evidence>
<dbReference type="Gene3D" id="3.30.450.200">
    <property type="match status" value="1"/>
</dbReference>
<name>A0A3P6QB68_ANISI</name>
<accession>A0A3P6QB68</accession>
<dbReference type="Pfam" id="PF02141">
    <property type="entry name" value="DENN"/>
    <property type="match status" value="1"/>
</dbReference>
<sequence length="734" mass="82877">MFDVFCEVGAGMESGKGSKSVCAIILQKYPDDFNDEQTLKSVTQFSFPCGLDDDDVEAVQLFSFVLTDQKSQYTYAFCRHTPRNNTCLCILRGRIGNPEASLVFEAQPNHRIRYVVVQFNVKYHHHFGMRSQKFLFSGLPWASTFYTILNHITTVMNTKDTSDLESILTCAYHTPIPRPGGQLRIESTLGQNKLELTVPDCSRLPTLREDKYMLEFYNAIPEKQMISLYASLLKERRIIFTGRKLSQLSSCIFAAATLLYPMYWQNLFIPVLPADLIDMLMAPMPYLVGVPKKTFLKTKQSDIGEIVVVDIDSQVLQTSHNDLSDLPSEVIAFLRHQLRSSSQIFVSDAFARSFLRTNVFLFGGYRLGLTFGSSSKVTWNREKFVQSQRASLQPFLRSLLGQDGVQYLERFIEERLEALNKGVPIDDEFERESRLFDSNTKQHPLKASNLVAITNPEVLQQAVSTVCSLNFISVMPVACLMYVYHDFKERLGRLTPKEMRRSPMSISTSNKYVAHWDDEDDDDNDNDKNNASGLSFVDAQSWLINNYNKTGGEDYSSAQATQPTSSFTVDHLNERRDDGCEQHLPSKDARQESSSSDLIDLRSSSESDDRSELSLFLKACPSEPSGSKDAPPEFIDQPSSSTVSNNTHLNSNAKPLHSTVIHDITSSSSLQSTANGQCFSDKGCNDGTTFHNDPFNFDLFTSFNTSRPNSYDQPSDNTNTSTAIFARQQWERFD</sequence>
<dbReference type="InterPro" id="IPR005112">
    <property type="entry name" value="dDENN_dom"/>
</dbReference>
<evidence type="ECO:0000313" key="5">
    <source>
        <dbReference type="EMBL" id="VDK42747.1"/>
    </source>
</evidence>
<gene>
    <name evidence="5" type="ORF">ASIM_LOCUS10309</name>
</gene>
<dbReference type="InterPro" id="IPR005113">
    <property type="entry name" value="uDENN_dom"/>
</dbReference>
<reference evidence="5 6" key="1">
    <citation type="submission" date="2018-11" db="EMBL/GenBank/DDBJ databases">
        <authorList>
            <consortium name="Pathogen Informatics"/>
        </authorList>
    </citation>
    <scope>NUCLEOTIDE SEQUENCE [LARGE SCALE GENOMIC DNA]</scope>
</reference>
<dbReference type="PANTHER" id="PTHR13196:SF14">
    <property type="entry name" value="UDENN DOMAIN-CONTAINING PROTEIN"/>
    <property type="match status" value="1"/>
</dbReference>
<feature type="compositionally biased region" description="Basic and acidic residues" evidence="3">
    <location>
        <begin position="577"/>
        <end position="591"/>
    </location>
</feature>
<dbReference type="InterPro" id="IPR037516">
    <property type="entry name" value="Tripartite_DENN"/>
</dbReference>
<keyword evidence="6" id="KW-1185">Reference proteome</keyword>
<dbReference type="Gene3D" id="6.10.140.1000">
    <property type="match status" value="1"/>
</dbReference>
<evidence type="ECO:0000256" key="1">
    <source>
        <dbReference type="ARBA" id="ARBA00004132"/>
    </source>
</evidence>
<proteinExistence type="predicted"/>
<feature type="region of interest" description="Disordered" evidence="3">
    <location>
        <begin position="502"/>
        <end position="533"/>
    </location>
</feature>
<evidence type="ECO:0000256" key="2">
    <source>
        <dbReference type="ARBA" id="ARBA00023329"/>
    </source>
</evidence>
<evidence type="ECO:0000313" key="6">
    <source>
        <dbReference type="Proteomes" id="UP000267096"/>
    </source>
</evidence>
<dbReference type="SMART" id="SM00801">
    <property type="entry name" value="dDENN"/>
    <property type="match status" value="1"/>
</dbReference>
<feature type="region of interest" description="Disordered" evidence="3">
    <location>
        <begin position="577"/>
        <end position="607"/>
    </location>
</feature>
<evidence type="ECO:0000256" key="3">
    <source>
        <dbReference type="SAM" id="MobiDB-lite"/>
    </source>
</evidence>
<dbReference type="InterPro" id="IPR001194">
    <property type="entry name" value="cDENN_dom"/>
</dbReference>
<dbReference type="GO" id="GO:0032456">
    <property type="term" value="P:endocytic recycling"/>
    <property type="evidence" value="ECO:0007669"/>
    <property type="project" value="TreeGrafter"/>
</dbReference>
<dbReference type="Proteomes" id="UP000267096">
    <property type="component" value="Unassembled WGS sequence"/>
</dbReference>
<dbReference type="FunFam" id="3.40.50.11500:FF:000004">
    <property type="entry name" value="DENN domain-containing protein 2C isoform X1"/>
    <property type="match status" value="1"/>
</dbReference>
<dbReference type="Pfam" id="PF03456">
    <property type="entry name" value="uDENN"/>
    <property type="match status" value="1"/>
</dbReference>
<dbReference type="SMART" id="SM00799">
    <property type="entry name" value="DENN"/>
    <property type="match status" value="1"/>
</dbReference>
<dbReference type="PANTHER" id="PTHR13196">
    <property type="entry name" value="DENN DOMAIN-CONTAINING"/>
    <property type="match status" value="1"/>
</dbReference>
<feature type="domain" description="UDENN" evidence="4">
    <location>
        <begin position="3"/>
        <end position="422"/>
    </location>
</feature>
<keyword evidence="2" id="KW-0968">Cytoplasmic vesicle</keyword>
<dbReference type="AlphaFoldDB" id="A0A3P6QB68"/>
<dbReference type="GO" id="GO:0030136">
    <property type="term" value="C:clathrin-coated vesicle"/>
    <property type="evidence" value="ECO:0007669"/>
    <property type="project" value="UniProtKB-SubCell"/>
</dbReference>
<feature type="region of interest" description="Disordered" evidence="3">
    <location>
        <begin position="619"/>
        <end position="653"/>
    </location>
</feature>
<comment type="subcellular location">
    <subcellularLocation>
        <location evidence="1">Cytoplasmic vesicle</location>
        <location evidence="1">Clathrin-coated vesicle</location>
    </subcellularLocation>
</comment>
<dbReference type="GO" id="GO:0006897">
    <property type="term" value="P:endocytosis"/>
    <property type="evidence" value="ECO:0007669"/>
    <property type="project" value="TreeGrafter"/>
</dbReference>
<dbReference type="GO" id="GO:0005085">
    <property type="term" value="F:guanyl-nucleotide exchange factor activity"/>
    <property type="evidence" value="ECO:0007669"/>
    <property type="project" value="InterPro"/>
</dbReference>
<dbReference type="GO" id="GO:0005829">
    <property type="term" value="C:cytosol"/>
    <property type="evidence" value="ECO:0007669"/>
    <property type="project" value="TreeGrafter"/>
</dbReference>
<organism evidence="5 6">
    <name type="scientific">Anisakis simplex</name>
    <name type="common">Herring worm</name>
    <dbReference type="NCBI Taxonomy" id="6269"/>
    <lineage>
        <taxon>Eukaryota</taxon>
        <taxon>Metazoa</taxon>
        <taxon>Ecdysozoa</taxon>
        <taxon>Nematoda</taxon>
        <taxon>Chromadorea</taxon>
        <taxon>Rhabditida</taxon>
        <taxon>Spirurina</taxon>
        <taxon>Ascaridomorpha</taxon>
        <taxon>Ascaridoidea</taxon>
        <taxon>Anisakidae</taxon>
        <taxon>Anisakis</taxon>
        <taxon>Anisakis simplex complex</taxon>
    </lineage>
</organism>
<dbReference type="GO" id="GO:1901981">
    <property type="term" value="F:phosphatidylinositol phosphate binding"/>
    <property type="evidence" value="ECO:0007669"/>
    <property type="project" value="TreeGrafter"/>
</dbReference>
<dbReference type="SMART" id="SM00800">
    <property type="entry name" value="uDENN"/>
    <property type="match status" value="1"/>
</dbReference>
<dbReference type="PROSITE" id="PS50211">
    <property type="entry name" value="DENN"/>
    <property type="match status" value="1"/>
</dbReference>
<protein>
    <recommendedName>
        <fullName evidence="4">UDENN domain-containing protein</fullName>
    </recommendedName>
</protein>
<dbReference type="InterPro" id="IPR043153">
    <property type="entry name" value="DENN_C"/>
</dbReference>
<dbReference type="EMBL" id="UYRR01030993">
    <property type="protein sequence ID" value="VDK42747.1"/>
    <property type="molecule type" value="Genomic_DNA"/>
</dbReference>
<dbReference type="OrthoDB" id="206724at2759"/>
<dbReference type="Gene3D" id="3.40.50.11500">
    <property type="match status" value="1"/>
</dbReference>
<dbReference type="InterPro" id="IPR040032">
    <property type="entry name" value="DENND1A/B/C"/>
</dbReference>
<feature type="compositionally biased region" description="Polar residues" evidence="3">
    <location>
        <begin position="637"/>
        <end position="653"/>
    </location>
</feature>